<keyword evidence="5" id="KW-0694">RNA-binding</keyword>
<keyword evidence="6 10" id="KW-0689">Ribosomal protein</keyword>
<dbReference type="AlphaFoldDB" id="A0A4D6WT03"/>
<keyword evidence="10" id="KW-0934">Plastid</keyword>
<dbReference type="GO" id="GO:1990904">
    <property type="term" value="C:ribonucleoprotein complex"/>
    <property type="evidence" value="ECO:0007669"/>
    <property type="project" value="UniProtKB-KW"/>
</dbReference>
<evidence type="ECO:0000256" key="4">
    <source>
        <dbReference type="ARBA" id="ARBA00022730"/>
    </source>
</evidence>
<evidence type="ECO:0000256" key="9">
    <source>
        <dbReference type="ARBA" id="ARBA00035346"/>
    </source>
</evidence>
<name>A0A4D6WT03_9FLOR</name>
<evidence type="ECO:0000256" key="5">
    <source>
        <dbReference type="ARBA" id="ARBA00022884"/>
    </source>
</evidence>
<comment type="function">
    <text evidence="1">Binds 5S rRNA, forms part of the central protuberance of the 50S subunit.</text>
</comment>
<dbReference type="GO" id="GO:0005840">
    <property type="term" value="C:ribosome"/>
    <property type="evidence" value="ECO:0007669"/>
    <property type="project" value="UniProtKB-KW"/>
</dbReference>
<dbReference type="GO" id="GO:0003735">
    <property type="term" value="F:structural constituent of ribosome"/>
    <property type="evidence" value="ECO:0007669"/>
    <property type="project" value="InterPro"/>
</dbReference>
<dbReference type="Gene3D" id="3.30.420.100">
    <property type="match status" value="1"/>
</dbReference>
<geneLocation type="plastid" evidence="10"/>
<dbReference type="InterPro" id="IPR057268">
    <property type="entry name" value="Ribosomal_L18"/>
</dbReference>
<dbReference type="SUPFAM" id="SSF53137">
    <property type="entry name" value="Translational machinery components"/>
    <property type="match status" value="1"/>
</dbReference>
<dbReference type="GO" id="GO:0005737">
    <property type="term" value="C:cytoplasm"/>
    <property type="evidence" value="ECO:0007669"/>
    <property type="project" value="UniProtKB-ARBA"/>
</dbReference>
<sequence length="107" mass="12241">MRKRIKGNSERPRLYVFKSNKHLYVQVIDDKTKTIITSSSTISKEIKNSANNQLFANCYNAKIIGKDIAQKSKNKGLTHLIFDRGHNIYHGKIKELANAIREEGIIL</sequence>
<protein>
    <recommendedName>
        <fullName evidence="8">Large ribosomal subunit protein uL18c</fullName>
    </recommendedName>
    <alternativeName>
        <fullName evidence="9">50S ribosomal protein L18, chloroplastic</fullName>
    </alternativeName>
</protein>
<proteinExistence type="inferred from homology"/>
<evidence type="ECO:0000256" key="6">
    <source>
        <dbReference type="ARBA" id="ARBA00022980"/>
    </source>
</evidence>
<evidence type="ECO:0000256" key="8">
    <source>
        <dbReference type="ARBA" id="ARBA00035303"/>
    </source>
</evidence>
<evidence type="ECO:0000256" key="2">
    <source>
        <dbReference type="ARBA" id="ARBA00007116"/>
    </source>
</evidence>
<comment type="subunit">
    <text evidence="3">Part of the 50S ribosomal subunit; contacts the 5S rRNA.</text>
</comment>
<evidence type="ECO:0000256" key="1">
    <source>
        <dbReference type="ARBA" id="ARBA00003898"/>
    </source>
</evidence>
<dbReference type="EMBL" id="MK814632">
    <property type="protein sequence ID" value="QCI05520.1"/>
    <property type="molecule type" value="Genomic_DNA"/>
</dbReference>
<dbReference type="PANTHER" id="PTHR12899">
    <property type="entry name" value="39S RIBOSOMAL PROTEIN L18, MITOCHONDRIAL"/>
    <property type="match status" value="1"/>
</dbReference>
<accession>A0A4D6WT03</accession>
<reference evidence="10" key="2">
    <citation type="submission" date="2019-04" db="EMBL/GenBank/DDBJ databases">
        <authorList>
            <person name="Pasella M."/>
        </authorList>
    </citation>
    <scope>NUCLEOTIDE SEQUENCE</scope>
    <source>
        <strain evidence="10">PD2952</strain>
    </source>
</reference>
<dbReference type="HAMAP" id="MF_01337_B">
    <property type="entry name" value="Ribosomal_uL18_B"/>
    <property type="match status" value="1"/>
</dbReference>
<keyword evidence="7" id="KW-0687">Ribonucleoprotein</keyword>
<dbReference type="Pfam" id="PF00861">
    <property type="entry name" value="Ribosomal_L18p"/>
    <property type="match status" value="1"/>
</dbReference>
<dbReference type="GO" id="GO:0008097">
    <property type="term" value="F:5S rRNA binding"/>
    <property type="evidence" value="ECO:0007669"/>
    <property type="project" value="TreeGrafter"/>
</dbReference>
<organism evidence="10">
    <name type="scientific">Crouania attenuata</name>
    <dbReference type="NCBI Taxonomy" id="42002"/>
    <lineage>
        <taxon>Eukaryota</taxon>
        <taxon>Rhodophyta</taxon>
        <taxon>Florideophyceae</taxon>
        <taxon>Rhodymeniophycidae</taxon>
        <taxon>Ceramiales</taxon>
        <taxon>Callithamniaceae</taxon>
        <taxon>Crouania</taxon>
    </lineage>
</organism>
<dbReference type="PANTHER" id="PTHR12899:SF3">
    <property type="entry name" value="LARGE RIBOSOMAL SUBUNIT PROTEIN UL18M"/>
    <property type="match status" value="1"/>
</dbReference>
<evidence type="ECO:0000256" key="7">
    <source>
        <dbReference type="ARBA" id="ARBA00023274"/>
    </source>
</evidence>
<dbReference type="GO" id="GO:0006412">
    <property type="term" value="P:translation"/>
    <property type="evidence" value="ECO:0007669"/>
    <property type="project" value="InterPro"/>
</dbReference>
<keyword evidence="4" id="KW-0699">rRNA-binding</keyword>
<evidence type="ECO:0000313" key="10">
    <source>
        <dbReference type="EMBL" id="QCI05520.1"/>
    </source>
</evidence>
<gene>
    <name evidence="10" type="primary">rpl18</name>
</gene>
<evidence type="ECO:0000256" key="3">
    <source>
        <dbReference type="ARBA" id="ARBA00011505"/>
    </source>
</evidence>
<dbReference type="InterPro" id="IPR005484">
    <property type="entry name" value="Ribosomal_uL18_bac/plant/anim"/>
</dbReference>
<dbReference type="InterPro" id="IPR004389">
    <property type="entry name" value="Ribosomal_uL18_bac-type"/>
</dbReference>
<dbReference type="CDD" id="cd00432">
    <property type="entry name" value="Ribosomal_L18_L5e"/>
    <property type="match status" value="1"/>
</dbReference>
<comment type="similarity">
    <text evidence="2">Belongs to the universal ribosomal protein uL18 family.</text>
</comment>
<dbReference type="NCBIfam" id="TIGR00060">
    <property type="entry name" value="L18_bact"/>
    <property type="match status" value="1"/>
</dbReference>
<reference evidence="10" key="1">
    <citation type="journal article" date="2019" name="Mol. Phylogenet. Evol.">
        <title>Morphological evolution and classification of the red algal order Ceramiales inferred using plastid phylogenomics.</title>
        <authorList>
            <person name="Diaz-Tapia P."/>
            <person name="Pasella M.M."/>
            <person name="Verbruggen H."/>
            <person name="Maggs C.A."/>
        </authorList>
    </citation>
    <scope>NUCLEOTIDE SEQUENCE</scope>
    <source>
        <strain evidence="10">PD2952</strain>
    </source>
</reference>